<comment type="subcellular location">
    <subcellularLocation>
        <location evidence="1">Membrane</location>
        <topology evidence="1">Single-pass membrane protein</topology>
    </subcellularLocation>
</comment>
<dbReference type="SUPFAM" id="SSF57302">
    <property type="entry name" value="Snake toxin-like"/>
    <property type="match status" value="1"/>
</dbReference>
<dbReference type="EMBL" id="JAROKS010000012">
    <property type="protein sequence ID" value="KAK1798082.1"/>
    <property type="molecule type" value="Genomic_DNA"/>
</dbReference>
<evidence type="ECO:0000313" key="14">
    <source>
        <dbReference type="EMBL" id="KAK1798082.1"/>
    </source>
</evidence>
<dbReference type="Gene3D" id="2.10.60.10">
    <property type="entry name" value="CD59"/>
    <property type="match status" value="1"/>
</dbReference>
<evidence type="ECO:0000256" key="7">
    <source>
        <dbReference type="ARBA" id="ARBA00022777"/>
    </source>
</evidence>
<dbReference type="AlphaFoldDB" id="A0AAD8ZFG5"/>
<dbReference type="GO" id="GO:0005524">
    <property type="term" value="F:ATP binding"/>
    <property type="evidence" value="ECO:0007669"/>
    <property type="project" value="UniProtKB-KW"/>
</dbReference>
<sequence>MEELGSLAWRRRLRAAARGRLFQSTPNNRIRRRFQALSGLRLRQSASDARRKQAPPAQREERECAYAEQQQAMAERIGGGGEGRVFLENSTIRCSQGGWCYGLWEKKQHGVRLVKQGCWTYLGDQQECHDNRCQVTNPPSQIQNGTYRFCCCSRDMCNLNFTEDFPLPRPTTSQPVPFPLRAEGKMGSVKKETKIKTADFKHGSSLPGRNLDKDRMTPHGRKSSQCDTGTERKRDGPTRGAYVTQSHIVSISKLSFTKGPEQCPLT</sequence>
<dbReference type="Pfam" id="PF01064">
    <property type="entry name" value="Activin_recp"/>
    <property type="match status" value="1"/>
</dbReference>
<organism evidence="14 15">
    <name type="scientific">Electrophorus voltai</name>
    <dbReference type="NCBI Taxonomy" id="2609070"/>
    <lineage>
        <taxon>Eukaryota</taxon>
        <taxon>Metazoa</taxon>
        <taxon>Chordata</taxon>
        <taxon>Craniata</taxon>
        <taxon>Vertebrata</taxon>
        <taxon>Euteleostomi</taxon>
        <taxon>Actinopterygii</taxon>
        <taxon>Neopterygii</taxon>
        <taxon>Teleostei</taxon>
        <taxon>Ostariophysi</taxon>
        <taxon>Gymnotiformes</taxon>
        <taxon>Gymnotoidei</taxon>
        <taxon>Gymnotidae</taxon>
        <taxon>Electrophorus</taxon>
    </lineage>
</organism>
<evidence type="ECO:0000256" key="6">
    <source>
        <dbReference type="ARBA" id="ARBA00022741"/>
    </source>
</evidence>
<evidence type="ECO:0000256" key="11">
    <source>
        <dbReference type="ARBA" id="ARBA00023170"/>
    </source>
</evidence>
<feature type="domain" description="Activin types I and II receptor" evidence="13">
    <location>
        <begin position="89"/>
        <end position="160"/>
    </location>
</feature>
<evidence type="ECO:0000256" key="9">
    <source>
        <dbReference type="ARBA" id="ARBA00022989"/>
    </source>
</evidence>
<evidence type="ECO:0000256" key="10">
    <source>
        <dbReference type="ARBA" id="ARBA00023136"/>
    </source>
</evidence>
<feature type="region of interest" description="Disordered" evidence="12">
    <location>
        <begin position="168"/>
        <end position="244"/>
    </location>
</feature>
<feature type="compositionally biased region" description="Basic and acidic residues" evidence="12">
    <location>
        <begin position="189"/>
        <end position="202"/>
    </location>
</feature>
<keyword evidence="15" id="KW-1185">Reference proteome</keyword>
<evidence type="ECO:0000256" key="2">
    <source>
        <dbReference type="ARBA" id="ARBA00022527"/>
    </source>
</evidence>
<dbReference type="PANTHER" id="PTHR23255">
    <property type="entry name" value="TRANSFORMING GROWTH FACTOR-BETA RECEPTOR TYPE I AND II"/>
    <property type="match status" value="1"/>
</dbReference>
<evidence type="ECO:0000256" key="1">
    <source>
        <dbReference type="ARBA" id="ARBA00004167"/>
    </source>
</evidence>
<dbReference type="InterPro" id="IPR000472">
    <property type="entry name" value="Activin_recp"/>
</dbReference>
<evidence type="ECO:0000256" key="5">
    <source>
        <dbReference type="ARBA" id="ARBA00022729"/>
    </source>
</evidence>
<keyword evidence="3" id="KW-0808">Transferase</keyword>
<proteinExistence type="predicted"/>
<keyword evidence="6" id="KW-0547">Nucleotide-binding</keyword>
<comment type="caution">
    <text evidence="14">The sequence shown here is derived from an EMBL/GenBank/DDBJ whole genome shotgun (WGS) entry which is preliminary data.</text>
</comment>
<dbReference type="GO" id="GO:0005024">
    <property type="term" value="F:transforming growth factor beta receptor activity"/>
    <property type="evidence" value="ECO:0007669"/>
    <property type="project" value="TreeGrafter"/>
</dbReference>
<dbReference type="Proteomes" id="UP001239994">
    <property type="component" value="Unassembled WGS sequence"/>
</dbReference>
<evidence type="ECO:0000259" key="13">
    <source>
        <dbReference type="Pfam" id="PF01064"/>
    </source>
</evidence>
<gene>
    <name evidence="14" type="ORF">P4O66_000582</name>
</gene>
<dbReference type="InterPro" id="IPR045860">
    <property type="entry name" value="Snake_toxin-like_sf"/>
</dbReference>
<dbReference type="GO" id="GO:0043235">
    <property type="term" value="C:receptor complex"/>
    <property type="evidence" value="ECO:0007669"/>
    <property type="project" value="TreeGrafter"/>
</dbReference>
<dbReference type="FunFam" id="2.10.60.10:FF:000029">
    <property type="entry name" value="Receptor protein serine/threonine kinase"/>
    <property type="match status" value="1"/>
</dbReference>
<evidence type="ECO:0000313" key="15">
    <source>
        <dbReference type="Proteomes" id="UP001239994"/>
    </source>
</evidence>
<keyword evidence="7" id="KW-0418">Kinase</keyword>
<name>A0AAD8ZFG5_9TELE</name>
<protein>
    <recommendedName>
        <fullName evidence="13">Activin types I and II receptor domain-containing protein</fullName>
    </recommendedName>
</protein>
<keyword evidence="8" id="KW-0067">ATP-binding</keyword>
<dbReference type="InterPro" id="IPR000333">
    <property type="entry name" value="TGFB_receptor"/>
</dbReference>
<dbReference type="GO" id="GO:0005886">
    <property type="term" value="C:plasma membrane"/>
    <property type="evidence" value="ECO:0007669"/>
    <property type="project" value="TreeGrafter"/>
</dbReference>
<evidence type="ECO:0000256" key="8">
    <source>
        <dbReference type="ARBA" id="ARBA00022840"/>
    </source>
</evidence>
<keyword evidence="10" id="KW-0472">Membrane</keyword>
<keyword evidence="4" id="KW-0812">Transmembrane</keyword>
<keyword evidence="9" id="KW-1133">Transmembrane helix</keyword>
<dbReference type="PANTHER" id="PTHR23255:SF63">
    <property type="entry name" value="BONE MORPHOGENETIC PROTEIN RECEPTOR TYPE-2"/>
    <property type="match status" value="1"/>
</dbReference>
<evidence type="ECO:0000256" key="12">
    <source>
        <dbReference type="SAM" id="MobiDB-lite"/>
    </source>
</evidence>
<evidence type="ECO:0000256" key="4">
    <source>
        <dbReference type="ARBA" id="ARBA00022692"/>
    </source>
</evidence>
<dbReference type="GO" id="GO:0001944">
    <property type="term" value="P:vasculature development"/>
    <property type="evidence" value="ECO:0007669"/>
    <property type="project" value="TreeGrafter"/>
</dbReference>
<keyword evidence="2" id="KW-0723">Serine/threonine-protein kinase</keyword>
<dbReference type="GO" id="GO:0030509">
    <property type="term" value="P:BMP signaling pathway"/>
    <property type="evidence" value="ECO:0007669"/>
    <property type="project" value="TreeGrafter"/>
</dbReference>
<reference evidence="14" key="1">
    <citation type="submission" date="2023-03" db="EMBL/GenBank/DDBJ databases">
        <title>Electrophorus voltai genome.</title>
        <authorList>
            <person name="Bian C."/>
        </authorList>
    </citation>
    <scope>NUCLEOTIDE SEQUENCE</scope>
    <source>
        <strain evidence="14">CB-2022</strain>
        <tissue evidence="14">Muscle</tissue>
    </source>
</reference>
<accession>A0AAD8ZFG5</accession>
<evidence type="ECO:0000256" key="3">
    <source>
        <dbReference type="ARBA" id="ARBA00022679"/>
    </source>
</evidence>
<keyword evidence="5" id="KW-0732">Signal</keyword>
<keyword evidence="11" id="KW-0675">Receptor</keyword>